<dbReference type="PANTHER" id="PTHR11351">
    <property type="entry name" value="ACYL-COA DESATURASE"/>
    <property type="match status" value="1"/>
</dbReference>
<comment type="caution">
    <text evidence="15">The sequence shown here is derived from an EMBL/GenBank/DDBJ whole genome shotgun (WGS) entry which is preliminary data.</text>
</comment>
<evidence type="ECO:0000259" key="14">
    <source>
        <dbReference type="Pfam" id="PF00487"/>
    </source>
</evidence>
<keyword evidence="5" id="KW-0276">Fatty acid metabolism</keyword>
<dbReference type="OrthoDB" id="10260134at2759"/>
<evidence type="ECO:0000256" key="4">
    <source>
        <dbReference type="ARBA" id="ARBA00022692"/>
    </source>
</evidence>
<keyword evidence="3 12" id="KW-0444">Lipid biosynthesis</keyword>
<reference evidence="15" key="1">
    <citation type="submission" date="2022-03" db="EMBL/GenBank/DDBJ databases">
        <authorList>
            <person name="Lindestad O."/>
        </authorList>
    </citation>
    <scope>NUCLEOTIDE SEQUENCE</scope>
</reference>
<dbReference type="GO" id="GO:0005506">
    <property type="term" value="F:iron ion binding"/>
    <property type="evidence" value="ECO:0007669"/>
    <property type="project" value="TreeGrafter"/>
</dbReference>
<evidence type="ECO:0000256" key="5">
    <source>
        <dbReference type="ARBA" id="ARBA00022832"/>
    </source>
</evidence>
<feature type="transmembrane region" description="Helical" evidence="13">
    <location>
        <begin position="256"/>
        <end position="277"/>
    </location>
</feature>
<feature type="transmembrane region" description="Helical" evidence="13">
    <location>
        <begin position="223"/>
        <end position="244"/>
    </location>
</feature>
<evidence type="ECO:0000256" key="10">
    <source>
        <dbReference type="ARBA" id="ARBA00023136"/>
    </source>
</evidence>
<evidence type="ECO:0000256" key="2">
    <source>
        <dbReference type="ARBA" id="ARBA00009295"/>
    </source>
</evidence>
<evidence type="ECO:0000256" key="1">
    <source>
        <dbReference type="ARBA" id="ARBA00004141"/>
    </source>
</evidence>
<comment type="similarity">
    <text evidence="2 12">Belongs to the fatty acid desaturase type 1 family.</text>
</comment>
<comment type="domain">
    <text evidence="12">The histidine box domains are involved in binding the catalytic metal ions.</text>
</comment>
<feature type="transmembrane region" description="Helical" evidence="13">
    <location>
        <begin position="75"/>
        <end position="97"/>
    </location>
</feature>
<keyword evidence="10 13" id="KW-0472">Membrane</keyword>
<dbReference type="InterPro" id="IPR005804">
    <property type="entry name" value="FA_desaturase_dom"/>
</dbReference>
<keyword evidence="9" id="KW-0443">Lipid metabolism</keyword>
<keyword evidence="8" id="KW-0408">Iron</keyword>
<evidence type="ECO:0000256" key="7">
    <source>
        <dbReference type="ARBA" id="ARBA00023002"/>
    </source>
</evidence>
<comment type="subcellular location">
    <subcellularLocation>
        <location evidence="1">Membrane</location>
        <topology evidence="1">Multi-pass membrane protein</topology>
    </subcellularLocation>
</comment>
<feature type="transmembrane region" description="Helical" evidence="13">
    <location>
        <begin position="109"/>
        <end position="130"/>
    </location>
</feature>
<dbReference type="EMBL" id="CAKXAJ010025888">
    <property type="protein sequence ID" value="CAH2245039.1"/>
    <property type="molecule type" value="Genomic_DNA"/>
</dbReference>
<name>A0A8S4S6B4_9NEOP</name>
<dbReference type="Pfam" id="PF00487">
    <property type="entry name" value="FA_desaturase"/>
    <property type="match status" value="1"/>
</dbReference>
<dbReference type="CDD" id="cd03505">
    <property type="entry name" value="Delta9-FADS-like"/>
    <property type="match status" value="1"/>
</dbReference>
<gene>
    <name evidence="15" type="primary">jg17436</name>
    <name evidence="15" type="ORF">PAEG_LOCUS20919</name>
</gene>
<evidence type="ECO:0000256" key="9">
    <source>
        <dbReference type="ARBA" id="ARBA00023098"/>
    </source>
</evidence>
<keyword evidence="4 12" id="KW-0812">Transmembrane</keyword>
<keyword evidence="6 13" id="KW-1133">Transmembrane helix</keyword>
<keyword evidence="16" id="KW-1185">Reference proteome</keyword>
<keyword evidence="11 12" id="KW-0275">Fatty acid biosynthesis</keyword>
<evidence type="ECO:0000313" key="16">
    <source>
        <dbReference type="Proteomes" id="UP000838756"/>
    </source>
</evidence>
<evidence type="ECO:0000256" key="8">
    <source>
        <dbReference type="ARBA" id="ARBA00023004"/>
    </source>
</evidence>
<evidence type="ECO:0000256" key="6">
    <source>
        <dbReference type="ARBA" id="ARBA00022989"/>
    </source>
</evidence>
<accession>A0A8S4S6B4</accession>
<organism evidence="15 16">
    <name type="scientific">Pararge aegeria aegeria</name>
    <dbReference type="NCBI Taxonomy" id="348720"/>
    <lineage>
        <taxon>Eukaryota</taxon>
        <taxon>Metazoa</taxon>
        <taxon>Ecdysozoa</taxon>
        <taxon>Arthropoda</taxon>
        <taxon>Hexapoda</taxon>
        <taxon>Insecta</taxon>
        <taxon>Pterygota</taxon>
        <taxon>Neoptera</taxon>
        <taxon>Endopterygota</taxon>
        <taxon>Lepidoptera</taxon>
        <taxon>Glossata</taxon>
        <taxon>Ditrysia</taxon>
        <taxon>Papilionoidea</taxon>
        <taxon>Nymphalidae</taxon>
        <taxon>Satyrinae</taxon>
        <taxon>Satyrini</taxon>
        <taxon>Parargina</taxon>
        <taxon>Pararge</taxon>
    </lineage>
</organism>
<evidence type="ECO:0000313" key="15">
    <source>
        <dbReference type="EMBL" id="CAH2245039.1"/>
    </source>
</evidence>
<evidence type="ECO:0000256" key="11">
    <source>
        <dbReference type="ARBA" id="ARBA00023160"/>
    </source>
</evidence>
<evidence type="ECO:0000256" key="3">
    <source>
        <dbReference type="ARBA" id="ARBA00022516"/>
    </source>
</evidence>
<dbReference type="PRINTS" id="PR00075">
    <property type="entry name" value="FACDDSATRASE"/>
</dbReference>
<dbReference type="AlphaFoldDB" id="A0A8S4S6B4"/>
<comment type="cofactor">
    <cofactor evidence="12">
        <name>Fe(2+)</name>
        <dbReference type="ChEBI" id="CHEBI:29033"/>
    </cofactor>
</comment>
<dbReference type="GO" id="GO:0006636">
    <property type="term" value="P:unsaturated fatty acid biosynthetic process"/>
    <property type="evidence" value="ECO:0007669"/>
    <property type="project" value="TreeGrafter"/>
</dbReference>
<dbReference type="PANTHER" id="PTHR11351:SF21">
    <property type="entry name" value="GH07782P"/>
    <property type="match status" value="1"/>
</dbReference>
<protein>
    <submittedName>
        <fullName evidence="15">Jg17436 protein</fullName>
    </submittedName>
</protein>
<dbReference type="Proteomes" id="UP000838756">
    <property type="component" value="Unassembled WGS sequence"/>
</dbReference>
<keyword evidence="7 12" id="KW-0560">Oxidoreductase</keyword>
<dbReference type="GO" id="GO:0005789">
    <property type="term" value="C:endoplasmic reticulum membrane"/>
    <property type="evidence" value="ECO:0007669"/>
    <property type="project" value="TreeGrafter"/>
</dbReference>
<dbReference type="InterPro" id="IPR015876">
    <property type="entry name" value="Acyl-CoA_DS"/>
</dbReference>
<evidence type="ECO:0000256" key="12">
    <source>
        <dbReference type="RuleBase" id="RU000581"/>
    </source>
</evidence>
<proteinExistence type="inferred from homology"/>
<feature type="domain" description="Fatty acid desaturase" evidence="14">
    <location>
        <begin position="103"/>
        <end position="310"/>
    </location>
</feature>
<sequence length="361" mass="42161">MAPAITVTKVLTKQKMLYNNYSPKEHDAKDCITNGFEPHKTIDYYDEALPKNDPKFLAPVRRWEKRVGFLTPLRWINIIVISLFHIITLAYCVHLLLSGALPKWQTVLFETFLGGVSGFGVTAGAHRYWTHRSFKATTPLKIIFMLCFALSGQNNMFNWVRDHRVHHKRSETIADPHDARRGFFFAHVGWLLMKKHPLVVKEGNQLDMSDILNDPVVQFHSKYFYFFKLTMCIILPTILKVLLWNEIWKFAIATTFFRYLLSVNFTWSVNSFAHLWGNKPYDKNIMPVESWKVSFFAMGEGWHNYHHTFPWDYKAAELSYFLNVTTMYIDLFAALGWAYDLKKASPSLIDAIVKKKGQKIY</sequence>
<evidence type="ECO:0000256" key="13">
    <source>
        <dbReference type="SAM" id="Phobius"/>
    </source>
</evidence>
<dbReference type="GO" id="GO:0004768">
    <property type="term" value="F:stearoyl-CoA 9-desaturase activity"/>
    <property type="evidence" value="ECO:0007669"/>
    <property type="project" value="TreeGrafter"/>
</dbReference>